<dbReference type="InterPro" id="IPR043198">
    <property type="entry name" value="Cyclin/Ssn8"/>
</dbReference>
<reference evidence="4 6" key="2">
    <citation type="submission" date="2018-07" db="EMBL/GenBank/DDBJ databases">
        <title>Draft Genome Assemblies for Five Robust Yarrowia lipolytica Strains Exhibiting High Lipid Production and Pentose Sugar Utilization and Sugar Alcohol Secretion from Undetoxified Lignocellulosic Biomass Hydrolysates.</title>
        <authorList>
            <consortium name="DOE Joint Genome Institute"/>
            <person name="Walker C."/>
            <person name="Ryu S."/>
            <person name="Na H."/>
            <person name="Zane M."/>
            <person name="LaButti K."/>
            <person name="Lipzen A."/>
            <person name="Haridas S."/>
            <person name="Barry K."/>
            <person name="Grigoriev I.V."/>
            <person name="Quarterman J."/>
            <person name="Slininger P."/>
            <person name="Dien B."/>
            <person name="Trinh C.T."/>
        </authorList>
    </citation>
    <scope>NUCLEOTIDE SEQUENCE [LARGE SCALE GENOMIC DNA]</scope>
    <source>
        <strain evidence="4 6">YB392</strain>
    </source>
</reference>
<dbReference type="SMART" id="SM00385">
    <property type="entry name" value="CYCLIN"/>
    <property type="match status" value="2"/>
</dbReference>
<dbReference type="EMBL" id="KZ858950">
    <property type="protein sequence ID" value="RDW28756.1"/>
    <property type="molecule type" value="Genomic_DNA"/>
</dbReference>
<dbReference type="Proteomes" id="UP000182444">
    <property type="component" value="Chromosome 1E"/>
</dbReference>
<dbReference type="GO" id="GO:0016538">
    <property type="term" value="F:cyclin-dependent protein serine/threonine kinase regulator activity"/>
    <property type="evidence" value="ECO:0007669"/>
    <property type="project" value="InterPro"/>
</dbReference>
<gene>
    <name evidence="4" type="ORF">B0I71DRAFT_112545</name>
    <name evidence="3" type="ORF">YALI1_E16675g</name>
</gene>
<feature type="domain" description="Cyclin-like" evidence="2">
    <location>
        <begin position="152"/>
        <end position="240"/>
    </location>
</feature>
<dbReference type="Pfam" id="PF00134">
    <property type="entry name" value="Cyclin_N"/>
    <property type="match status" value="1"/>
</dbReference>
<dbReference type="Gene3D" id="1.10.472.10">
    <property type="entry name" value="Cyclin-like"/>
    <property type="match status" value="2"/>
</dbReference>
<proteinExistence type="inferred from homology"/>
<evidence type="ECO:0000313" key="5">
    <source>
        <dbReference type="Proteomes" id="UP000182444"/>
    </source>
</evidence>
<comment type="similarity">
    <text evidence="1">Belongs to the cyclin family.</text>
</comment>
<dbReference type="Proteomes" id="UP000256601">
    <property type="component" value="Unassembled WGS sequence"/>
</dbReference>
<dbReference type="KEGG" id="yli:2911480"/>
<evidence type="ECO:0000259" key="2">
    <source>
        <dbReference type="SMART" id="SM00385"/>
    </source>
</evidence>
<sequence>MATASPYPSDIIMSKPYLSENAIQQIQAHSVYTTYSRYMAQANIAFKVLEATCKSLLLPVRSFGTAMVLFSRYCLLNNSLDGTFEEVLIACLVCACKIEDTAKRVRDVHGAVYLYSKVAMVAFDACKPKIMTLELQILETVTFDFRIRHPQPYIIKIAKALGASKEIARLAWTISMDTYRTHMHMKRPPHTIALSCLILAGKLKNETNIFPIKSEPYNSDRLSVNHALLDLLDLYMIYLDSTKLGEHKYEKSVFSQLRIAVSKEVENSHVEEHTLSHEQEQAISKQLIRDKTRSDKGTVRYILDWEIHQLGKYEEVN</sequence>
<dbReference type="OrthoDB" id="4951845at2759"/>
<evidence type="ECO:0000313" key="3">
    <source>
        <dbReference type="EMBL" id="AOW05379.1"/>
    </source>
</evidence>
<dbReference type="SUPFAM" id="SSF47954">
    <property type="entry name" value="Cyclin-like"/>
    <property type="match status" value="2"/>
</dbReference>
<dbReference type="VEuPathDB" id="FungiDB:YALI0_E13640g"/>
<dbReference type="GO" id="GO:0006357">
    <property type="term" value="P:regulation of transcription by RNA polymerase II"/>
    <property type="evidence" value="ECO:0007669"/>
    <property type="project" value="InterPro"/>
</dbReference>
<dbReference type="CDD" id="cd20546">
    <property type="entry name" value="CYCLIN_SpCG1C_ScCTK2-like_rpt2"/>
    <property type="match status" value="1"/>
</dbReference>
<organism evidence="3 5">
    <name type="scientific">Yarrowia lipolytica</name>
    <name type="common">Candida lipolytica</name>
    <dbReference type="NCBI Taxonomy" id="4952"/>
    <lineage>
        <taxon>Eukaryota</taxon>
        <taxon>Fungi</taxon>
        <taxon>Dikarya</taxon>
        <taxon>Ascomycota</taxon>
        <taxon>Saccharomycotina</taxon>
        <taxon>Dipodascomycetes</taxon>
        <taxon>Dipodascales</taxon>
        <taxon>Dipodascales incertae sedis</taxon>
        <taxon>Yarrowia</taxon>
    </lineage>
</organism>
<name>A0A1D8NIB7_YARLL</name>
<dbReference type="AlphaFoldDB" id="A0A1D8NIB7"/>
<reference evidence="3 5" key="1">
    <citation type="journal article" date="2016" name="PLoS ONE">
        <title>Sequence Assembly of Yarrowia lipolytica Strain W29/CLIB89 Shows Transposable Element Diversity.</title>
        <authorList>
            <person name="Magnan C."/>
            <person name="Yu J."/>
            <person name="Chang I."/>
            <person name="Jahn E."/>
            <person name="Kanomata Y."/>
            <person name="Wu J."/>
            <person name="Zeller M."/>
            <person name="Oakes M."/>
            <person name="Baldi P."/>
            <person name="Sandmeyer S."/>
        </authorList>
    </citation>
    <scope>NUCLEOTIDE SEQUENCE [LARGE SCALE GENOMIC DNA]</scope>
    <source>
        <strain evidence="3">CLIB89</strain>
        <strain evidence="5">CLIB89(W29)</strain>
    </source>
</reference>
<evidence type="ECO:0000256" key="1">
    <source>
        <dbReference type="RuleBase" id="RU000383"/>
    </source>
</evidence>
<dbReference type="InterPro" id="IPR036915">
    <property type="entry name" value="Cyclin-like_sf"/>
</dbReference>
<evidence type="ECO:0000313" key="4">
    <source>
        <dbReference type="EMBL" id="RDW28756.1"/>
    </source>
</evidence>
<dbReference type="InterPro" id="IPR006671">
    <property type="entry name" value="Cyclin_N"/>
</dbReference>
<dbReference type="EMBL" id="CP017557">
    <property type="protein sequence ID" value="AOW05379.1"/>
    <property type="molecule type" value="Genomic_DNA"/>
</dbReference>
<protein>
    <submittedName>
        <fullName evidence="4">Cyclin-like protein</fullName>
    </submittedName>
</protein>
<dbReference type="RefSeq" id="XP_503910.1">
    <property type="nucleotide sequence ID" value="XM_503910.1"/>
</dbReference>
<accession>A0A1D8NIB7</accession>
<dbReference type="InterPro" id="IPR013763">
    <property type="entry name" value="Cyclin-like_dom"/>
</dbReference>
<dbReference type="VEuPathDB" id="FungiDB:YALI1_E16675g"/>
<evidence type="ECO:0000313" key="6">
    <source>
        <dbReference type="Proteomes" id="UP000256601"/>
    </source>
</evidence>
<dbReference type="OMA" id="GITWIDN"/>
<dbReference type="PANTHER" id="PTHR10026">
    <property type="entry name" value="CYCLIN"/>
    <property type="match status" value="1"/>
</dbReference>
<dbReference type="GeneID" id="2911480"/>
<keyword evidence="1" id="KW-0195">Cyclin</keyword>
<dbReference type="eggNOG" id="KOG0834">
    <property type="taxonomic scope" value="Eukaryota"/>
</dbReference>
<feature type="domain" description="Cyclin-like" evidence="2">
    <location>
        <begin position="47"/>
        <end position="139"/>
    </location>
</feature>